<dbReference type="Gene3D" id="2.60.40.1900">
    <property type="entry name" value="Beta-microseminoprotein (PSP94) domain"/>
    <property type="match status" value="1"/>
</dbReference>
<accession>A0A8W8P472</accession>
<dbReference type="Proteomes" id="UP000005408">
    <property type="component" value="Unassembled WGS sequence"/>
</dbReference>
<dbReference type="OMA" id="DICETCF"/>
<evidence type="ECO:0008006" key="4">
    <source>
        <dbReference type="Google" id="ProtNLM"/>
    </source>
</evidence>
<feature type="chain" id="PRO_5036470109" description="Beta-microseminoprotein" evidence="1">
    <location>
        <begin position="23"/>
        <end position="131"/>
    </location>
</feature>
<sequence>MFANILAVLLVFGCGLIHLVTGQCIVVKKSEEKVEEAKSDVWLPNLFHDWISGCEYNGVQMKPGNEVIFPFPDCTVCVCTDKSRVICCSEGMKPDPVPKHCKVLKEGCEYRVVMKFDKTIPCNETVTGKGR</sequence>
<protein>
    <recommendedName>
        <fullName evidence="4">Beta-microseminoprotein</fullName>
    </recommendedName>
</protein>
<evidence type="ECO:0000256" key="1">
    <source>
        <dbReference type="SAM" id="SignalP"/>
    </source>
</evidence>
<keyword evidence="1" id="KW-0732">Signal</keyword>
<evidence type="ECO:0000313" key="3">
    <source>
        <dbReference type="Proteomes" id="UP000005408"/>
    </source>
</evidence>
<dbReference type="EnsemblMetazoa" id="G8926.1">
    <property type="protein sequence ID" value="G8926.1:cds"/>
    <property type="gene ID" value="G8926"/>
</dbReference>
<reference evidence="2" key="1">
    <citation type="submission" date="2022-08" db="UniProtKB">
        <authorList>
            <consortium name="EnsemblMetazoa"/>
        </authorList>
    </citation>
    <scope>IDENTIFICATION</scope>
    <source>
        <strain evidence="2">05x7-T-G4-1.051#20</strain>
    </source>
</reference>
<proteinExistence type="predicted"/>
<dbReference type="AlphaFoldDB" id="A0A8W8P472"/>
<evidence type="ECO:0000313" key="2">
    <source>
        <dbReference type="EnsemblMetazoa" id="G8926.1:cds"/>
    </source>
</evidence>
<name>A0A8W8P472_MAGGI</name>
<dbReference type="OrthoDB" id="6078811at2759"/>
<feature type="signal peptide" evidence="1">
    <location>
        <begin position="1"/>
        <end position="22"/>
    </location>
</feature>
<organism evidence="2 3">
    <name type="scientific">Magallana gigas</name>
    <name type="common">Pacific oyster</name>
    <name type="synonym">Crassostrea gigas</name>
    <dbReference type="NCBI Taxonomy" id="29159"/>
    <lineage>
        <taxon>Eukaryota</taxon>
        <taxon>Metazoa</taxon>
        <taxon>Spiralia</taxon>
        <taxon>Lophotrochozoa</taxon>
        <taxon>Mollusca</taxon>
        <taxon>Bivalvia</taxon>
        <taxon>Autobranchia</taxon>
        <taxon>Pteriomorphia</taxon>
        <taxon>Ostreida</taxon>
        <taxon>Ostreoidea</taxon>
        <taxon>Ostreidae</taxon>
        <taxon>Magallana</taxon>
    </lineage>
</organism>
<keyword evidence="3" id="KW-1185">Reference proteome</keyword>